<evidence type="ECO:0000313" key="1">
    <source>
        <dbReference type="EMBL" id="DAF53897.1"/>
    </source>
</evidence>
<protein>
    <submittedName>
        <fullName evidence="1">Uncharacterized protein</fullName>
    </submittedName>
</protein>
<organism evidence="1">
    <name type="scientific">Myoviridae sp. ct2Qy24</name>
    <dbReference type="NCBI Taxonomy" id="2827656"/>
    <lineage>
        <taxon>Viruses</taxon>
        <taxon>Duplodnaviria</taxon>
        <taxon>Heunggongvirae</taxon>
        <taxon>Uroviricota</taxon>
        <taxon>Caudoviricetes</taxon>
    </lineage>
</organism>
<dbReference type="EMBL" id="BK032666">
    <property type="protein sequence ID" value="DAF53897.1"/>
    <property type="molecule type" value="Genomic_DNA"/>
</dbReference>
<proteinExistence type="predicted"/>
<reference evidence="1" key="1">
    <citation type="journal article" date="2021" name="Proc. Natl. Acad. Sci. U.S.A.">
        <title>A Catalog of Tens of Thousands of Viruses from Human Metagenomes Reveals Hidden Associations with Chronic Diseases.</title>
        <authorList>
            <person name="Tisza M.J."/>
            <person name="Buck C.B."/>
        </authorList>
    </citation>
    <scope>NUCLEOTIDE SEQUENCE</scope>
    <source>
        <strain evidence="1">Ct2Qy24</strain>
    </source>
</reference>
<accession>A0A8S5SSC3</accession>
<name>A0A8S5SSC3_9CAUD</name>
<sequence>MKVKCIKRYSDIRLKEIIEVGTVLEVDKERAEHLIHDGVAEAVKETEKAAGRGKE</sequence>